<feature type="domain" description="Fe2OG dioxygenase" evidence="1">
    <location>
        <begin position="2"/>
        <end position="91"/>
    </location>
</feature>
<sequence>MPHIRVKVVRYLSMDDKPAEHVLGVGPHKDYSFLTILMQDDDVGGLQVQTADGKWIAFERLIQCCYVTTTHRILNNTTGRDRISIPIFFNPATDAQIPHVRIPNYILRQVPANVEDQLLQDPIYGISAFKGLARSHMNEFERWYATGEDGIVKRREFHLCFPRLEQLIENSPKLVHST</sequence>
<dbReference type="SUPFAM" id="SSF51197">
    <property type="entry name" value="Clavaminate synthase-like"/>
    <property type="match status" value="1"/>
</dbReference>
<dbReference type="Pfam" id="PF03171">
    <property type="entry name" value="2OG-FeII_Oxy"/>
    <property type="match status" value="1"/>
</dbReference>
<name>A0A433DEM8_9FUNG</name>
<dbReference type="OrthoDB" id="627829at2759"/>
<evidence type="ECO:0000313" key="3">
    <source>
        <dbReference type="Proteomes" id="UP000268093"/>
    </source>
</evidence>
<dbReference type="PROSITE" id="PS51471">
    <property type="entry name" value="FE2OG_OXY"/>
    <property type="match status" value="1"/>
</dbReference>
<dbReference type="EMBL" id="RBNI01002451">
    <property type="protein sequence ID" value="RUP49277.1"/>
    <property type="molecule type" value="Genomic_DNA"/>
</dbReference>
<dbReference type="AlphaFoldDB" id="A0A433DEM8"/>
<dbReference type="PANTHER" id="PTHR47990">
    <property type="entry name" value="2-OXOGLUTARATE (2OG) AND FE(II)-DEPENDENT OXYGENASE SUPERFAMILY PROTEIN-RELATED"/>
    <property type="match status" value="1"/>
</dbReference>
<organism evidence="2 3">
    <name type="scientific">Jimgerdemannia flammicorona</name>
    <dbReference type="NCBI Taxonomy" id="994334"/>
    <lineage>
        <taxon>Eukaryota</taxon>
        <taxon>Fungi</taxon>
        <taxon>Fungi incertae sedis</taxon>
        <taxon>Mucoromycota</taxon>
        <taxon>Mucoromycotina</taxon>
        <taxon>Endogonomycetes</taxon>
        <taxon>Endogonales</taxon>
        <taxon>Endogonaceae</taxon>
        <taxon>Jimgerdemannia</taxon>
    </lineage>
</organism>
<dbReference type="InterPro" id="IPR005123">
    <property type="entry name" value="Oxoglu/Fe-dep_dioxygenase_dom"/>
</dbReference>
<accession>A0A433DEM8</accession>
<dbReference type="Gene3D" id="2.60.120.330">
    <property type="entry name" value="B-lactam Antibiotic, Isopenicillin N Synthase, Chain"/>
    <property type="match status" value="1"/>
</dbReference>
<dbReference type="Proteomes" id="UP000268093">
    <property type="component" value="Unassembled WGS sequence"/>
</dbReference>
<protein>
    <recommendedName>
        <fullName evidence="1">Fe2OG dioxygenase domain-containing protein</fullName>
    </recommendedName>
</protein>
<dbReference type="InterPro" id="IPR050231">
    <property type="entry name" value="Iron_ascorbate_oxido_reductase"/>
</dbReference>
<keyword evidence="3" id="KW-1185">Reference proteome</keyword>
<gene>
    <name evidence="2" type="ORF">BC936DRAFT_142900</name>
</gene>
<proteinExistence type="predicted"/>
<evidence type="ECO:0000259" key="1">
    <source>
        <dbReference type="PROSITE" id="PS51471"/>
    </source>
</evidence>
<reference evidence="2 3" key="1">
    <citation type="journal article" date="2018" name="New Phytol.">
        <title>Phylogenomics of Endogonaceae and evolution of mycorrhizas within Mucoromycota.</title>
        <authorList>
            <person name="Chang Y."/>
            <person name="Desiro A."/>
            <person name="Na H."/>
            <person name="Sandor L."/>
            <person name="Lipzen A."/>
            <person name="Clum A."/>
            <person name="Barry K."/>
            <person name="Grigoriev I.V."/>
            <person name="Martin F.M."/>
            <person name="Stajich J.E."/>
            <person name="Smith M.E."/>
            <person name="Bonito G."/>
            <person name="Spatafora J.W."/>
        </authorList>
    </citation>
    <scope>NUCLEOTIDE SEQUENCE [LARGE SCALE GENOMIC DNA]</scope>
    <source>
        <strain evidence="2 3">GMNB39</strain>
    </source>
</reference>
<dbReference type="InterPro" id="IPR027443">
    <property type="entry name" value="IPNS-like_sf"/>
</dbReference>
<dbReference type="InterPro" id="IPR044861">
    <property type="entry name" value="IPNS-like_FE2OG_OXY"/>
</dbReference>
<comment type="caution">
    <text evidence="2">The sequence shown here is derived from an EMBL/GenBank/DDBJ whole genome shotgun (WGS) entry which is preliminary data.</text>
</comment>
<evidence type="ECO:0000313" key="2">
    <source>
        <dbReference type="EMBL" id="RUP49277.1"/>
    </source>
</evidence>